<dbReference type="Gene3D" id="3.20.20.80">
    <property type="entry name" value="Glycosidases"/>
    <property type="match status" value="1"/>
</dbReference>
<dbReference type="SUPFAM" id="SSF51011">
    <property type="entry name" value="Glycosyl hydrolase domain"/>
    <property type="match status" value="1"/>
</dbReference>
<evidence type="ECO:0000313" key="3">
    <source>
        <dbReference type="Proteomes" id="UP000218418"/>
    </source>
</evidence>
<dbReference type="InterPro" id="IPR045857">
    <property type="entry name" value="O16G_dom_2"/>
</dbReference>
<organism evidence="2 3">
    <name type="scientific">Calothrix parasitica NIES-267</name>
    <dbReference type="NCBI Taxonomy" id="1973488"/>
    <lineage>
        <taxon>Bacteria</taxon>
        <taxon>Bacillati</taxon>
        <taxon>Cyanobacteriota</taxon>
        <taxon>Cyanophyceae</taxon>
        <taxon>Nostocales</taxon>
        <taxon>Calotrichaceae</taxon>
        <taxon>Calothrix</taxon>
    </lineage>
</organism>
<feature type="domain" description="Glycosyl hydrolase family 13 catalytic" evidence="1">
    <location>
        <begin position="104"/>
        <end position="541"/>
    </location>
</feature>
<dbReference type="EMBL" id="AP018227">
    <property type="protein sequence ID" value="BAY83936.1"/>
    <property type="molecule type" value="Genomic_DNA"/>
</dbReference>
<dbReference type="Proteomes" id="UP000218418">
    <property type="component" value="Chromosome"/>
</dbReference>
<dbReference type="PANTHER" id="PTHR10357">
    <property type="entry name" value="ALPHA-AMYLASE FAMILY MEMBER"/>
    <property type="match status" value="1"/>
</dbReference>
<dbReference type="InterPro" id="IPR006047">
    <property type="entry name" value="GH13_cat_dom"/>
</dbReference>
<evidence type="ECO:0000259" key="1">
    <source>
        <dbReference type="SMART" id="SM00642"/>
    </source>
</evidence>
<dbReference type="InterPro" id="IPR044077">
    <property type="entry name" value="Amylosucrase"/>
</dbReference>
<dbReference type="Gene3D" id="3.90.400.10">
    <property type="entry name" value="Oligo-1,6-glucosidase, Domain 2"/>
    <property type="match status" value="1"/>
</dbReference>
<keyword evidence="3" id="KW-1185">Reference proteome</keyword>
<accession>A0A1Z4LRQ7</accession>
<dbReference type="AlphaFoldDB" id="A0A1Z4LRQ7"/>
<dbReference type="InterPro" id="IPR013780">
    <property type="entry name" value="Glyco_hydro_b"/>
</dbReference>
<proteinExistence type="predicted"/>
<evidence type="ECO:0000313" key="2">
    <source>
        <dbReference type="EMBL" id="BAY83936.1"/>
    </source>
</evidence>
<dbReference type="Gene3D" id="1.10.1740.10">
    <property type="match status" value="1"/>
</dbReference>
<gene>
    <name evidence="2" type="ORF">NIES267_34300</name>
</gene>
<dbReference type="Gene3D" id="2.60.40.1180">
    <property type="entry name" value="Golgi alpha-mannosidase II"/>
    <property type="match status" value="1"/>
</dbReference>
<dbReference type="SMART" id="SM00642">
    <property type="entry name" value="Aamy"/>
    <property type="match status" value="1"/>
</dbReference>
<dbReference type="GO" id="GO:0047669">
    <property type="term" value="F:amylosucrase activity"/>
    <property type="evidence" value="ECO:0007669"/>
    <property type="project" value="InterPro"/>
</dbReference>
<dbReference type="PANTHER" id="PTHR10357:SF213">
    <property type="entry name" value="ALPHA AMYLASE CATALYTIC REGION"/>
    <property type="match status" value="1"/>
</dbReference>
<dbReference type="Pfam" id="PF00128">
    <property type="entry name" value="Alpha-amylase"/>
    <property type="match status" value="1"/>
</dbReference>
<dbReference type="GO" id="GO:0005975">
    <property type="term" value="P:carbohydrate metabolic process"/>
    <property type="evidence" value="ECO:0007669"/>
    <property type="project" value="InterPro"/>
</dbReference>
<name>A0A1Z4LRQ7_9CYAN</name>
<dbReference type="SUPFAM" id="SSF51445">
    <property type="entry name" value="(Trans)glycosidases"/>
    <property type="match status" value="1"/>
</dbReference>
<dbReference type="CDD" id="cd11324">
    <property type="entry name" value="AmyAc_Amylosucrase"/>
    <property type="match status" value="1"/>
</dbReference>
<dbReference type="InterPro" id="IPR017853">
    <property type="entry name" value="GH"/>
</dbReference>
<protein>
    <submittedName>
        <fullName evidence="2">Alpha amylase catalytic region</fullName>
    </submittedName>
</protein>
<reference evidence="2 3" key="1">
    <citation type="submission" date="2017-06" db="EMBL/GenBank/DDBJ databases">
        <title>Genome sequencing of cyanobaciteial culture collection at National Institute for Environmental Studies (NIES).</title>
        <authorList>
            <person name="Hirose Y."/>
            <person name="Shimura Y."/>
            <person name="Fujisawa T."/>
            <person name="Nakamura Y."/>
            <person name="Kawachi M."/>
        </authorList>
    </citation>
    <scope>NUCLEOTIDE SEQUENCE [LARGE SCALE GENOMIC DNA]</scope>
    <source>
        <strain evidence="2 3">NIES-267</strain>
    </source>
</reference>
<sequence>MSSNPRSAFESLKKNQSSKLAARCGTRDADIFWLRLERYFEDLYYPLTELYGKRYDAVEQFELLFDQMIDAYAARPEPLRILDLERQFTQRWFQEPSMVGYVCYVDLFAGNLNGIREKIGYFQELDITYLHLMPLLEPSPGNNDGGYAVKDYRKVNPELGMMSDLKQLSEELHACGISLCLDLVLNHTAKEHEWAQKAMAGEEKYLNYYHTYPDRTLPDIYEPKLPEIFPNDAPGNFTWYPNIGDTGRWVWTTFNEFQWDLNYTNPNVFREVADVMFFLANQGGDVLRLDAAPFIWKREGTNCQNQPEVFQIIQAFRAVMRVVAPGTILKAEAIVPPDELQKYLGVKATVEKQCELAYNNQLMVLLWSSLASRKVNLMTHVFHSSPKMMIGCAPINYIRNHDDIGWAMTDEALATVGEDGFLHRQFLNDFYSGNFEGSFAKGSLFQFNPETLDARITGTTASLCGLEKALAAGDEREIDLAVRRILLMHSIIFGFGGIPVIHMGDELGLLNDSSYMNDETKASDNRWMHRPSMDWDKAQLRHNKNTIEGRIFRGLLHLIRVRKSTSLLHCFSYFHPMWTGNDSVLSYCQTRPEGTLMVLANFSEREQLIDAKILEYASMKGNIHNLLASGAAPSIIDGRIYLQTYESMWLADYD</sequence>